<reference evidence="1 2" key="1">
    <citation type="submission" date="2012-11" db="EMBL/GenBank/DDBJ databases">
        <authorList>
            <person name="Linke B."/>
        </authorList>
    </citation>
    <scope>NUCLEOTIDE SEQUENCE [LARGE SCALE GENOMIC DNA]</scope>
    <source>
        <strain evidence="2">CFBP 1232</strain>
    </source>
</reference>
<dbReference type="AlphaFoldDB" id="A0A831ER47"/>
<evidence type="ECO:0000313" key="2">
    <source>
        <dbReference type="Proteomes" id="UP000013111"/>
    </source>
</evidence>
<organism evidence="1 2">
    <name type="scientific">Erwinia amylovora NBRC 12687 = CFBP 1232</name>
    <dbReference type="NCBI Taxonomy" id="1219359"/>
    <lineage>
        <taxon>Bacteria</taxon>
        <taxon>Pseudomonadati</taxon>
        <taxon>Pseudomonadota</taxon>
        <taxon>Gammaproteobacteria</taxon>
        <taxon>Enterobacterales</taxon>
        <taxon>Erwiniaceae</taxon>
        <taxon>Erwinia</taxon>
    </lineage>
</organism>
<dbReference type="Proteomes" id="UP000013111">
    <property type="component" value="Unassembled WGS sequence"/>
</dbReference>
<protein>
    <submittedName>
        <fullName evidence="1">Uncharacterized protein</fullName>
    </submittedName>
</protein>
<sequence>MSWWPGHGDRSFVKFDNAIRTMDELKLCRLLNVGGNSVWRLISGNIAR</sequence>
<proteinExistence type="predicted"/>
<reference evidence="1 2" key="2">
    <citation type="submission" date="2013-04" db="EMBL/GenBank/DDBJ databases">
        <title>Comparative genomics of 12 strains of Erwinia amylovora identifies a pan-genome with a large conserved core and provides insights into host specificity.</title>
        <authorList>
            <person name="Mann R.A."/>
            <person name="Smits T.H.M."/>
            <person name="Buehlmann A."/>
            <person name="Blom J."/>
            <person name="Goesmann A."/>
            <person name="Frey J.E."/>
            <person name="Plummer K.M."/>
            <person name="Beer S.V."/>
            <person name="Luck J."/>
            <person name="Duffy B."/>
            <person name="Rodoni B."/>
        </authorList>
    </citation>
    <scope>NUCLEOTIDE SEQUENCE [LARGE SCALE GENOMIC DNA]</scope>
    <source>
        <strain evidence="2">CFBP 1232</strain>
    </source>
</reference>
<name>A0A831ER47_ERWAM</name>
<evidence type="ECO:0000313" key="1">
    <source>
        <dbReference type="EMBL" id="CCO94168.1"/>
    </source>
</evidence>
<gene>
    <name evidence="1" type="ORF">BN437_2245</name>
</gene>
<comment type="caution">
    <text evidence="1">The sequence shown here is derived from an EMBL/GenBank/DDBJ whole genome shotgun (WGS) entry which is preliminary data.</text>
</comment>
<dbReference type="EMBL" id="CAPB01000023">
    <property type="protein sequence ID" value="CCO94168.1"/>
    <property type="molecule type" value="Genomic_DNA"/>
</dbReference>
<accession>A0A831ER47</accession>